<dbReference type="RefSeq" id="WP_143889472.1">
    <property type="nucleotide sequence ID" value="NZ_VJNB01000002.1"/>
</dbReference>
<evidence type="ECO:0000256" key="1">
    <source>
        <dbReference type="SAM" id="MobiDB-lite"/>
    </source>
</evidence>
<evidence type="ECO:0000313" key="2">
    <source>
        <dbReference type="EMBL" id="TSE20756.1"/>
    </source>
</evidence>
<name>A0A554WB21_9BURK</name>
<dbReference type="EMBL" id="VJNB01000002">
    <property type="protein sequence ID" value="TSE20756.1"/>
    <property type="molecule type" value="Genomic_DNA"/>
</dbReference>
<feature type="region of interest" description="Disordered" evidence="1">
    <location>
        <begin position="1"/>
        <end position="20"/>
    </location>
</feature>
<gene>
    <name evidence="2" type="ORF">Talka_00419</name>
</gene>
<dbReference type="AlphaFoldDB" id="A0A554WB21"/>
<proteinExistence type="predicted"/>
<reference evidence="2 3" key="1">
    <citation type="submission" date="2019-07" db="EMBL/GenBank/DDBJ databases">
        <title>Tepidimonas alkaliphilus YIM 72238 draft genome.</title>
        <authorList>
            <person name="Da Costa M.S."/>
            <person name="Froufe H.J.C."/>
            <person name="Egas C."/>
            <person name="Albuquerque L."/>
        </authorList>
    </citation>
    <scope>NUCLEOTIDE SEQUENCE [LARGE SCALE GENOMIC DNA]</scope>
    <source>
        <strain evidence="2 3">YIM 72238</strain>
    </source>
</reference>
<dbReference type="Proteomes" id="UP000315736">
    <property type="component" value="Unassembled WGS sequence"/>
</dbReference>
<accession>A0A554WB21</accession>
<comment type="caution">
    <text evidence="2">The sequence shown here is derived from an EMBL/GenBank/DDBJ whole genome shotgun (WGS) entry which is preliminary data.</text>
</comment>
<evidence type="ECO:0000313" key="3">
    <source>
        <dbReference type="Proteomes" id="UP000315736"/>
    </source>
</evidence>
<protein>
    <submittedName>
        <fullName evidence="2">Uncharacterized protein</fullName>
    </submittedName>
</protein>
<sequence length="79" mass="8487">MSAVQIQKENPTEVGLPNRVGGAIGIRDGNAMADGAQDLDLPDDPEAARWFEIGVLHGRISALERFLGLTREVHHADLG</sequence>
<organism evidence="2 3">
    <name type="scientific">Tepidimonas alkaliphilus</name>
    <dbReference type="NCBI Taxonomy" id="2588942"/>
    <lineage>
        <taxon>Bacteria</taxon>
        <taxon>Pseudomonadati</taxon>
        <taxon>Pseudomonadota</taxon>
        <taxon>Betaproteobacteria</taxon>
        <taxon>Burkholderiales</taxon>
        <taxon>Tepidimonas</taxon>
    </lineage>
</organism>
<keyword evidence="3" id="KW-1185">Reference proteome</keyword>